<reference evidence="2 3" key="1">
    <citation type="submission" date="2016-04" db="EMBL/GenBank/DDBJ databases">
        <title>Genome sequence of Methanobrevibacter filiformis DSM 11501.</title>
        <authorList>
            <person name="Poehlein A."/>
            <person name="Seedorf H."/>
            <person name="Daniel R."/>
        </authorList>
    </citation>
    <scope>NUCLEOTIDE SEQUENCE [LARGE SCALE GENOMIC DNA]</scope>
    <source>
        <strain evidence="2 3">DSM 11501</strain>
    </source>
</reference>
<dbReference type="InterPro" id="IPR018631">
    <property type="entry name" value="AAA-ATPase-like_dom"/>
</dbReference>
<sequence>MGTNVIGRLSFDVSDFNKLISRKKIYVDKTKFIKQMMDEEGTYYFLSRPRRFGKTLFISTLKNFFKGNKKLFEGLYIYDKWDWNENYPIIHLDMSKIVSKDTDLLELSLADYINKFAKEYNIELNERLPASSNFLQLIEEIHEIANKEVVVLIDEYDAPILDNINNAEIADNNRRLLQDFYNVLKSSEEHLRFVFITGITKFTKTSIFSKLNNLTELTLDARYSTICGITHQELEYYYKDQIQELSEKLNYSYKETLNKINFYYDGYSWDGKNKVFNPYSTITAFKQERISSYWFKSGTPSFLVEIFKNKRSSIDFFKPILIKETELDSINPTNINESALLFQSGYLTIAEELLKDDSIYYILKIPNFEVESAFKDNLKNLYLEDLENDFNASHAEFWNEIINGGCEKLSAKLEISIARLPYYLKPKKGNKEKWKFYSIIFAIWAESMGFQVIEEKAIQTGRIDFVLENREKNYVLIVEMKYTQDQSISLDTLLRESFEQIQNRKYWRPYKGNEIRLMALGLKDTEIDDMIFTDVKCKITNVSVINDSVST</sequence>
<evidence type="ECO:0000259" key="1">
    <source>
        <dbReference type="Pfam" id="PF09820"/>
    </source>
</evidence>
<proteinExistence type="predicted"/>
<dbReference type="SUPFAM" id="SSF52540">
    <property type="entry name" value="P-loop containing nucleoside triphosphate hydrolases"/>
    <property type="match status" value="1"/>
</dbReference>
<dbReference type="InterPro" id="IPR012547">
    <property type="entry name" value="PDDEXK_9"/>
</dbReference>
<dbReference type="Gene3D" id="3.40.50.300">
    <property type="entry name" value="P-loop containing nucleotide triphosphate hydrolases"/>
    <property type="match status" value="1"/>
</dbReference>
<keyword evidence="3" id="KW-1185">Reference proteome</keyword>
<dbReference type="EMBL" id="LWMT01000265">
    <property type="protein sequence ID" value="KZX10751.1"/>
    <property type="molecule type" value="Genomic_DNA"/>
</dbReference>
<comment type="caution">
    <text evidence="2">The sequence shown here is derived from an EMBL/GenBank/DDBJ whole genome shotgun (WGS) entry which is preliminary data.</text>
</comment>
<dbReference type="Pfam" id="PF09820">
    <property type="entry name" value="AAA-ATPase_like"/>
    <property type="match status" value="1"/>
</dbReference>
<organism evidence="2 3">
    <name type="scientific">Methanobrevibacter filiformis</name>
    <dbReference type="NCBI Taxonomy" id="55758"/>
    <lineage>
        <taxon>Archaea</taxon>
        <taxon>Methanobacteriati</taxon>
        <taxon>Methanobacteriota</taxon>
        <taxon>Methanomada group</taxon>
        <taxon>Methanobacteria</taxon>
        <taxon>Methanobacteriales</taxon>
        <taxon>Methanobacteriaceae</taxon>
        <taxon>Methanobrevibacter</taxon>
    </lineage>
</organism>
<evidence type="ECO:0000313" key="2">
    <source>
        <dbReference type="EMBL" id="KZX10751.1"/>
    </source>
</evidence>
<accession>A0A165ZHU9</accession>
<dbReference type="Proteomes" id="UP000077066">
    <property type="component" value="Unassembled WGS sequence"/>
</dbReference>
<dbReference type="PANTHER" id="PTHR34825:SF1">
    <property type="entry name" value="AAA-ATPASE-LIKE DOMAIN-CONTAINING PROTEIN"/>
    <property type="match status" value="1"/>
</dbReference>
<protein>
    <submittedName>
        <fullName evidence="2">Putative AAA-ATPase</fullName>
    </submittedName>
</protein>
<dbReference type="PATRIC" id="fig|55758.3.peg.1873"/>
<dbReference type="OrthoDB" id="375680at2157"/>
<dbReference type="PANTHER" id="PTHR34825">
    <property type="entry name" value="CONSERVED PROTEIN, WITH A WEAK D-GALACTARATE DEHYDRATASE/ALTRONATE HYDROLASE DOMAIN"/>
    <property type="match status" value="1"/>
</dbReference>
<dbReference type="InterPro" id="IPR027417">
    <property type="entry name" value="P-loop_NTPase"/>
</dbReference>
<evidence type="ECO:0000313" key="3">
    <source>
        <dbReference type="Proteomes" id="UP000077066"/>
    </source>
</evidence>
<dbReference type="Pfam" id="PF08011">
    <property type="entry name" value="PDDEXK_9"/>
    <property type="match status" value="1"/>
</dbReference>
<gene>
    <name evidence="2" type="ORF">MBFIL_16630</name>
</gene>
<name>A0A165ZHU9_9EURY</name>
<dbReference type="RefSeq" id="WP_066973554.1">
    <property type="nucleotide sequence ID" value="NZ_LWMT01000265.1"/>
</dbReference>
<dbReference type="AlphaFoldDB" id="A0A165ZHU9"/>
<feature type="domain" description="AAA-ATPase-like" evidence="1">
    <location>
        <begin position="13"/>
        <end position="208"/>
    </location>
</feature>